<evidence type="ECO:0000313" key="2">
    <source>
        <dbReference type="EMBL" id="PEH36116.1"/>
    </source>
</evidence>
<protein>
    <submittedName>
        <fullName evidence="2">Uncharacterized protein</fullName>
    </submittedName>
</protein>
<accession>A0ABX4K1H4</accession>
<proteinExistence type="predicted"/>
<dbReference type="Proteomes" id="UP000220509">
    <property type="component" value="Unassembled WGS sequence"/>
</dbReference>
<gene>
    <name evidence="2" type="ORF">BBA70_03075</name>
</gene>
<keyword evidence="1" id="KW-0812">Transmembrane</keyword>
<name>A0ABX4K1H4_9MOLU</name>
<comment type="caution">
    <text evidence="2">The sequence shown here is derived from an EMBL/GenBank/DDBJ whole genome shotgun (WGS) entry which is preliminary data.</text>
</comment>
<organism evidence="2 3">
    <name type="scientific">New Jersey aster yellows phytoplasma</name>
    <dbReference type="NCBI Taxonomy" id="270520"/>
    <lineage>
        <taxon>Bacteria</taxon>
        <taxon>Bacillati</taxon>
        <taxon>Mycoplasmatota</taxon>
        <taxon>Mollicutes</taxon>
        <taxon>Acholeplasmatales</taxon>
        <taxon>Acholeplasmataceae</taxon>
        <taxon>Candidatus Phytoplasma</taxon>
        <taxon>16SrI (Aster yellows group)</taxon>
    </lineage>
</organism>
<dbReference type="EMBL" id="MAPF01000064">
    <property type="protein sequence ID" value="PEH36116.1"/>
    <property type="molecule type" value="Genomic_DNA"/>
</dbReference>
<feature type="transmembrane region" description="Helical" evidence="1">
    <location>
        <begin position="7"/>
        <end position="26"/>
    </location>
</feature>
<keyword evidence="1" id="KW-1133">Transmembrane helix</keyword>
<keyword evidence="1" id="KW-0472">Membrane</keyword>
<evidence type="ECO:0000313" key="3">
    <source>
        <dbReference type="Proteomes" id="UP000220509"/>
    </source>
</evidence>
<evidence type="ECO:0000256" key="1">
    <source>
        <dbReference type="SAM" id="Phobius"/>
    </source>
</evidence>
<reference evidence="2" key="1">
    <citation type="submission" date="2017-05" db="EMBL/GenBank/DDBJ databases">
        <title>Genome sequence of Ca. P. asteris strain NJAY.</title>
        <authorList>
            <person name="Lee I.-M."/>
            <person name="Gundersen-Rindal D."/>
            <person name="Sparks M."/>
        </authorList>
    </citation>
    <scope>NUCLEOTIDE SEQUENCE [LARGE SCALE GENOMIC DNA]</scope>
    <source>
        <strain evidence="2">NJAY</strain>
    </source>
</reference>
<keyword evidence="3" id="KW-1185">Reference proteome</keyword>
<sequence length="69" mass="8227">MKFIGKKILCLALILNLVNFLIFIVFNVCGFSFFKKKILILIIMLFLHIKKRVQMRVIIKIKMMQKIIN</sequence>